<dbReference type="InterPro" id="IPR051266">
    <property type="entry name" value="CLCR"/>
</dbReference>
<feature type="domain" description="VWFA" evidence="4">
    <location>
        <begin position="334"/>
        <end position="481"/>
    </location>
</feature>
<dbReference type="CDD" id="cd23114">
    <property type="entry name" value="RING-H2_WAVH2"/>
    <property type="match status" value="1"/>
</dbReference>
<evidence type="ECO:0000313" key="6">
    <source>
        <dbReference type="Proteomes" id="UP001497480"/>
    </source>
</evidence>
<gene>
    <name evidence="5" type="ORF">LLUT_LOCUS28385</name>
</gene>
<dbReference type="GO" id="GO:0008270">
    <property type="term" value="F:zinc ion binding"/>
    <property type="evidence" value="ECO:0007669"/>
    <property type="project" value="UniProtKB-KW"/>
</dbReference>
<feature type="compositionally biased region" description="Polar residues" evidence="2">
    <location>
        <begin position="75"/>
        <end position="101"/>
    </location>
</feature>
<dbReference type="InterPro" id="IPR001841">
    <property type="entry name" value="Znf_RING"/>
</dbReference>
<feature type="compositionally biased region" description="Acidic residues" evidence="2">
    <location>
        <begin position="233"/>
        <end position="245"/>
    </location>
</feature>
<dbReference type="InterPro" id="IPR013083">
    <property type="entry name" value="Znf_RING/FYVE/PHD"/>
</dbReference>
<feature type="region of interest" description="Disordered" evidence="2">
    <location>
        <begin position="69"/>
        <end position="103"/>
    </location>
</feature>
<dbReference type="PROSITE" id="PS50234">
    <property type="entry name" value="VWFA"/>
    <property type="match status" value="1"/>
</dbReference>
<dbReference type="InterPro" id="IPR057427">
    <property type="entry name" value="WAV3_C"/>
</dbReference>
<dbReference type="Gene3D" id="3.40.50.410">
    <property type="entry name" value="von Willebrand factor, type A domain"/>
    <property type="match status" value="1"/>
</dbReference>
<dbReference type="SMART" id="SM00184">
    <property type="entry name" value="RING"/>
    <property type="match status" value="1"/>
</dbReference>
<dbReference type="InterPro" id="IPR036465">
    <property type="entry name" value="vWFA_dom_sf"/>
</dbReference>
<protein>
    <submittedName>
        <fullName evidence="5">Uncharacterized protein</fullName>
    </submittedName>
</protein>
<keyword evidence="6" id="KW-1185">Reference proteome</keyword>
<feature type="region of interest" description="Disordered" evidence="2">
    <location>
        <begin position="1"/>
        <end position="56"/>
    </location>
</feature>
<dbReference type="SUPFAM" id="SSF57850">
    <property type="entry name" value="RING/U-box"/>
    <property type="match status" value="1"/>
</dbReference>
<sequence>MSTGWRRAFCTRDPESSLSDNKEQPISPSPRSCGRLNFFSNPSTPRLHQSQSQSPSLRCRTIAEAAQAAIKNESPRVQNKTTPRSFNSPKTLSTSNPSSPRTPLKLSLFKNSFKFRSNCGICLNSVKTGKGTAIYTAECSHAFHFPCIASHVRNHGSVVCPVCNATWKDVPLLVARKNENDVVAIDKTRTESSSSVSKINHVQPPQQKHVSDSVRSYDDDEPLLSPRFVPIPEADENGDEEQQQNDDVEFQGFFVDPKPSSSVKSFSDERQINDGDSRTVEVKLMPECAIVSVSRSHESYALVLKVKAPPPPPPPLIRSGGAPILDPSQRAPIDLVTVLGIGGSMTGAKLEMLKRSMRLVISSLGSSDRLSIVAFSAIPKRLLPLRRMTPQGQRMARRIVDRLVSVTGNGTTSVGDALRKATKVLEDRRERNPVASVMLLSDGQDERAETGNKSNQRKNVSHVSSTRFAHIEIPVQSFGLGRTQSGEEDTFAKCVGGILSVVVQDLRIQLGFQSDSGEIIAVYSCSGRPTLLSSGAVRLGDLYAEEERDLLIELRVPSSCFQNGTHHMKVRFRFKDPATQKIVYGKEQSLIVPSSQSNRSNRIERLRNLFIATRAIAESRRLVEHNGDLNSAHHLLASARALLVQSSSSMDSGLEYVRRLEAEVAEVQRRRQNQVEKENVQKEREMALEDENGEPLTPTSAWRAAEKLAKMAMIKKSLNRVSDLHGFENARF</sequence>
<evidence type="ECO:0000259" key="4">
    <source>
        <dbReference type="PROSITE" id="PS50234"/>
    </source>
</evidence>
<dbReference type="Gene3D" id="3.30.40.10">
    <property type="entry name" value="Zinc/RING finger domain, C3HC4 (zinc finger)"/>
    <property type="match status" value="1"/>
</dbReference>
<feature type="compositionally biased region" description="Polar residues" evidence="2">
    <location>
        <begin position="38"/>
        <end position="56"/>
    </location>
</feature>
<dbReference type="PANTHER" id="PTHR10579">
    <property type="entry name" value="CALCIUM-ACTIVATED CHLORIDE CHANNEL REGULATOR"/>
    <property type="match status" value="1"/>
</dbReference>
<dbReference type="InterPro" id="IPR002035">
    <property type="entry name" value="VWF_A"/>
</dbReference>
<feature type="region of interest" description="Disordered" evidence="2">
    <location>
        <begin position="671"/>
        <end position="697"/>
    </location>
</feature>
<dbReference type="AlphaFoldDB" id="A0AAV1Y2H7"/>
<evidence type="ECO:0000256" key="2">
    <source>
        <dbReference type="SAM" id="MobiDB-lite"/>
    </source>
</evidence>
<dbReference type="PROSITE" id="PS50089">
    <property type="entry name" value="ZF_RING_2"/>
    <property type="match status" value="1"/>
</dbReference>
<feature type="compositionally biased region" description="Polar residues" evidence="2">
    <location>
        <begin position="191"/>
        <end position="208"/>
    </location>
</feature>
<organism evidence="5 6">
    <name type="scientific">Lupinus luteus</name>
    <name type="common">European yellow lupine</name>
    <dbReference type="NCBI Taxonomy" id="3873"/>
    <lineage>
        <taxon>Eukaryota</taxon>
        <taxon>Viridiplantae</taxon>
        <taxon>Streptophyta</taxon>
        <taxon>Embryophyta</taxon>
        <taxon>Tracheophyta</taxon>
        <taxon>Spermatophyta</taxon>
        <taxon>Magnoliopsida</taxon>
        <taxon>eudicotyledons</taxon>
        <taxon>Gunneridae</taxon>
        <taxon>Pentapetalae</taxon>
        <taxon>rosids</taxon>
        <taxon>fabids</taxon>
        <taxon>Fabales</taxon>
        <taxon>Fabaceae</taxon>
        <taxon>Papilionoideae</taxon>
        <taxon>50 kb inversion clade</taxon>
        <taxon>genistoids sensu lato</taxon>
        <taxon>core genistoids</taxon>
        <taxon>Genisteae</taxon>
        <taxon>Lupinus</taxon>
    </lineage>
</organism>
<comment type="caution">
    <text evidence="5">The sequence shown here is derived from an EMBL/GenBank/DDBJ whole genome shotgun (WGS) entry which is preliminary data.</text>
</comment>
<feature type="compositionally biased region" description="Basic and acidic residues" evidence="2">
    <location>
        <begin position="10"/>
        <end position="23"/>
    </location>
</feature>
<evidence type="ECO:0000313" key="5">
    <source>
        <dbReference type="EMBL" id="CAL0327325.1"/>
    </source>
</evidence>
<feature type="compositionally biased region" description="Basic and acidic residues" evidence="2">
    <location>
        <begin position="671"/>
        <end position="687"/>
    </location>
</feature>
<dbReference type="SMART" id="SM00327">
    <property type="entry name" value="VWA"/>
    <property type="match status" value="1"/>
</dbReference>
<reference evidence="5 6" key="1">
    <citation type="submission" date="2024-03" db="EMBL/GenBank/DDBJ databases">
        <authorList>
            <person name="Martinez-Hernandez J."/>
        </authorList>
    </citation>
    <scope>NUCLEOTIDE SEQUENCE [LARGE SCALE GENOMIC DNA]</scope>
</reference>
<evidence type="ECO:0000256" key="1">
    <source>
        <dbReference type="PROSITE-ProRule" id="PRU00175"/>
    </source>
</evidence>
<proteinExistence type="predicted"/>
<dbReference type="Pfam" id="PF17123">
    <property type="entry name" value="zf-RING_11"/>
    <property type="match status" value="1"/>
</dbReference>
<feature type="domain" description="RING-type" evidence="3">
    <location>
        <begin position="119"/>
        <end position="164"/>
    </location>
</feature>
<dbReference type="Pfam" id="PF25243">
    <property type="entry name" value="WAV3_C"/>
    <property type="match status" value="1"/>
</dbReference>
<evidence type="ECO:0000259" key="3">
    <source>
        <dbReference type="PROSITE" id="PS50089"/>
    </source>
</evidence>
<dbReference type="PANTHER" id="PTHR10579:SF55">
    <property type="entry name" value="E3 UBIQUITIN-PROTEIN LIGASE WAV3"/>
    <property type="match status" value="1"/>
</dbReference>
<name>A0AAV1Y2H7_LUPLU</name>
<dbReference type="EMBL" id="CAXHTB010000020">
    <property type="protein sequence ID" value="CAL0327325.1"/>
    <property type="molecule type" value="Genomic_DNA"/>
</dbReference>
<feature type="region of interest" description="Disordered" evidence="2">
    <location>
        <begin position="441"/>
        <end position="461"/>
    </location>
</feature>
<keyword evidence="1" id="KW-0479">Metal-binding</keyword>
<keyword evidence="1" id="KW-0863">Zinc-finger</keyword>
<keyword evidence="1" id="KW-0862">Zinc</keyword>
<dbReference type="Proteomes" id="UP001497480">
    <property type="component" value="Unassembled WGS sequence"/>
</dbReference>
<dbReference type="Pfam" id="PF13519">
    <property type="entry name" value="VWA_2"/>
    <property type="match status" value="1"/>
</dbReference>
<dbReference type="SUPFAM" id="SSF53300">
    <property type="entry name" value="vWA-like"/>
    <property type="match status" value="1"/>
</dbReference>
<accession>A0AAV1Y2H7</accession>
<feature type="region of interest" description="Disordered" evidence="2">
    <location>
        <begin position="188"/>
        <end position="245"/>
    </location>
</feature>